<feature type="compositionally biased region" description="Basic and acidic residues" evidence="1">
    <location>
        <begin position="230"/>
        <end position="242"/>
    </location>
</feature>
<comment type="caution">
    <text evidence="2">The sequence shown here is derived from an EMBL/GenBank/DDBJ whole genome shotgun (WGS) entry which is preliminary data.</text>
</comment>
<proteinExistence type="predicted"/>
<evidence type="ECO:0000313" key="3">
    <source>
        <dbReference type="Proteomes" id="UP000186922"/>
    </source>
</evidence>
<dbReference type="AlphaFoldDB" id="A0A1D1UPJ9"/>
<sequence>MERINNKRRHDHDAFADFVTLVVPKVGLERAKWKYDIRSEQRKLTIFRLKYNEDDVATVADCLSLQFQSVASDSFDYSLNPSFSSGGQKKDPSYIEGLLGKRHLSSFVDIQNLLSYLEALDALPDNNEDVGSLEFDEPTYPLFERKRSFSSSIHSVENAEGQDSEGSYYEPKKRGKKSQRKIEDDIDVDSPPIPKKKTAATGQPKKDEKGVGEEAITPVKPRERKSRPATAEKKKVGRPRKEIKEDELKLLSKVSQSFGVGVTPAPIMAREKELRTLEKKGKGPGRPTKEEQLLKKKAAEELVEKAQSGFPALPAHPSSGGTIFSSQYWNTPAPSREKLNCAMGIHVDKDTIKNLPNVADAPVEEQLAQSVKYGWMLLEHLLGGSEAICRSFAYTSSGTSPIEKWELTTTVDKLLDGIMEHMRHSFSLETTDEVRKGIMVILRPKMEMKYSDQRGFRKRNQPKDLAPTRQPSDIFLLTHLEGCSYPKPGKVQVAHGFDFYIDEVKLKEIKDQFKDKEEPEKRRYGRFGMHLVAELVGGFDVYLKGAKQVGEGLGSLALIGDDIFEAIYLRTRKTFGVEDTLTMSQFRGFIRGYLERRKEIKVNEDTGLMASVLFRPIPSTSKWPPVGSIGPRDPPAVPGCNYWISPGPHRTRLAPSSEFYVDTTRLAEYQRYLGPECGKTTKGQHGKDWATYLKVLLQYAAGGEEQFLKRLLERRKAKQEGQVTAVLDDALVLAIFEHVTTLFKAPKNKQHLPECIENFSSRLLDLYDKGVTRWYFPGLDERPKPEGVSILEEMEYWRKPGPDRTQLRPGHDIYIRTKMLESIASYFGPGSKESDIKKYSFGVMMHMLGGPETSLKLWTGKYFLEGFRSMFVFDDLVAVCLHSDEVFHLMFSVSPTDSLIYAGVRMHRRDRHHNAMQKRIAKGAKLRYPRNSLHYALSES</sequence>
<reference evidence="2 3" key="1">
    <citation type="journal article" date="2016" name="Nat. Commun.">
        <title>Extremotolerant tardigrade genome and improved radiotolerance of human cultured cells by tardigrade-unique protein.</title>
        <authorList>
            <person name="Hashimoto T."/>
            <person name="Horikawa D.D."/>
            <person name="Saito Y."/>
            <person name="Kuwahara H."/>
            <person name="Kozuka-Hata H."/>
            <person name="Shin-I T."/>
            <person name="Minakuchi Y."/>
            <person name="Ohishi K."/>
            <person name="Motoyama A."/>
            <person name="Aizu T."/>
            <person name="Enomoto A."/>
            <person name="Kondo K."/>
            <person name="Tanaka S."/>
            <person name="Hara Y."/>
            <person name="Koshikawa S."/>
            <person name="Sagara H."/>
            <person name="Miura T."/>
            <person name="Yokobori S."/>
            <person name="Miyagawa K."/>
            <person name="Suzuki Y."/>
            <person name="Kubo T."/>
            <person name="Oyama M."/>
            <person name="Kohara Y."/>
            <person name="Fujiyama A."/>
            <person name="Arakawa K."/>
            <person name="Katayama T."/>
            <person name="Toyoda A."/>
            <person name="Kunieda T."/>
        </authorList>
    </citation>
    <scope>NUCLEOTIDE SEQUENCE [LARGE SCALE GENOMIC DNA]</scope>
    <source>
        <strain evidence="2 3">YOKOZUNA-1</strain>
    </source>
</reference>
<name>A0A1D1UPJ9_RAMVA</name>
<organism evidence="2 3">
    <name type="scientific">Ramazzottius varieornatus</name>
    <name type="common">Water bear</name>
    <name type="synonym">Tardigrade</name>
    <dbReference type="NCBI Taxonomy" id="947166"/>
    <lineage>
        <taxon>Eukaryota</taxon>
        <taxon>Metazoa</taxon>
        <taxon>Ecdysozoa</taxon>
        <taxon>Tardigrada</taxon>
        <taxon>Eutardigrada</taxon>
        <taxon>Parachela</taxon>
        <taxon>Hypsibioidea</taxon>
        <taxon>Ramazzottiidae</taxon>
        <taxon>Ramazzottius</taxon>
    </lineage>
</organism>
<evidence type="ECO:0000256" key="1">
    <source>
        <dbReference type="SAM" id="MobiDB-lite"/>
    </source>
</evidence>
<feature type="region of interest" description="Disordered" evidence="1">
    <location>
        <begin position="152"/>
        <end position="242"/>
    </location>
</feature>
<dbReference type="EMBL" id="BDGG01000001">
    <property type="protein sequence ID" value="GAU90315.1"/>
    <property type="molecule type" value="Genomic_DNA"/>
</dbReference>
<keyword evidence="3" id="KW-1185">Reference proteome</keyword>
<gene>
    <name evidence="2" type="primary">RvY_02748-1</name>
    <name evidence="2" type="synonym">RvY_02748.1</name>
    <name evidence="2" type="ORF">RvY_02748</name>
</gene>
<protein>
    <submittedName>
        <fullName evidence="2">Uncharacterized protein</fullName>
    </submittedName>
</protein>
<evidence type="ECO:0000313" key="2">
    <source>
        <dbReference type="EMBL" id="GAU90315.1"/>
    </source>
</evidence>
<dbReference type="Proteomes" id="UP000186922">
    <property type="component" value="Unassembled WGS sequence"/>
</dbReference>
<accession>A0A1D1UPJ9</accession>